<dbReference type="Pfam" id="PF10350">
    <property type="entry name" value="DUF2428"/>
    <property type="match status" value="1"/>
</dbReference>
<proteinExistence type="inferred from homology"/>
<feature type="domain" description="DUF2428" evidence="3">
    <location>
        <begin position="785"/>
        <end position="1019"/>
    </location>
</feature>
<evidence type="ECO:0000259" key="3">
    <source>
        <dbReference type="Pfam" id="PF10350"/>
    </source>
</evidence>
<evidence type="ECO:0000313" key="7">
    <source>
        <dbReference type="Proteomes" id="UP001210925"/>
    </source>
</evidence>
<dbReference type="Pfam" id="PF25151">
    <property type="entry name" value="TPR_Trm732_C"/>
    <property type="match status" value="1"/>
</dbReference>
<feature type="domain" description="tRNA (32-2'-O)-methyltransferase regulator THADA-like TPR repeats region" evidence="4">
    <location>
        <begin position="395"/>
        <end position="652"/>
    </location>
</feature>
<evidence type="ECO:0000256" key="1">
    <source>
        <dbReference type="ARBA" id="ARBA00010409"/>
    </source>
</evidence>
<dbReference type="Proteomes" id="UP001210925">
    <property type="component" value="Unassembled WGS sequence"/>
</dbReference>
<dbReference type="Pfam" id="PF25150">
    <property type="entry name" value="TPR_Trm732"/>
    <property type="match status" value="1"/>
</dbReference>
<evidence type="ECO:0000313" key="6">
    <source>
        <dbReference type="EMBL" id="KAJ3258573.1"/>
    </source>
</evidence>
<evidence type="ECO:0000259" key="5">
    <source>
        <dbReference type="Pfam" id="PF25151"/>
    </source>
</evidence>
<comment type="caution">
    <text evidence="6">The sequence shown here is derived from an EMBL/GenBank/DDBJ whole genome shotgun (WGS) entry which is preliminary data.</text>
</comment>
<protein>
    <submittedName>
        <fullName evidence="6">Uncharacterized protein</fullName>
    </submittedName>
</protein>
<evidence type="ECO:0000256" key="2">
    <source>
        <dbReference type="ARBA" id="ARBA00022694"/>
    </source>
</evidence>
<dbReference type="InterPro" id="IPR016024">
    <property type="entry name" value="ARM-type_fold"/>
</dbReference>
<keyword evidence="2" id="KW-0819">tRNA processing</keyword>
<sequence length="1587" mass="181384">MQNLKSIQSAVLDENNVQKYLEVFTDTEHDYNRIFRNQLLQKFKKFYKQDITMWDAIRPHWIRAINRPRDLQYYQQFNVLLLIFLDSSFGLQIISDTRHTVTTILQEEMDRFEDLDLFLFLKPLVALITKTNIQIDSEKYLEFGLKSLDSSLESRLLASVLVGTILSKYTTTPISVSIKAISNADFESSNNKELEMLRRHSANVEKQILLIGGILQSNPHSLLELPVESFLSLYSTLNTLIVTHSESKVQTFGFQALSRWYQVAILKKFEPSQEIIIQSLLLILEKWDDSAVSQQKLREIFASMIDLVLSGNELLRFITEKLSKIYQKKVKYDLLTILATKVPSELLFELDPNLLKSTFQYLDRPSLNQSAAAFIVHVLKKLVQDRQDIKKFSSLMIDSLVGKNAVIRKYTAERILPVYAKLDFEGLEMVATGIEPDNEVSLEAIVSCMKVAKGLGKTLELKSGKYGDITQNSIISAIPRLRYQAFCHITESSKANQDVTEREIFVVMQFWKLDGCGETVDFRQQISSTFSKFFERLKRSIYKNERDILTLEKKLSNKPELSSEIQPILDATIRQRNLKTEFFTWIFNDALNNLYPGSSFPRTVGSIIILDLLDQTDKLVVDVSASLKIQLFEFNSSKIFQIIFSRIVFDTFGDSRRDLLTYLKNNDLPKMEYGTPSFCQYLMSKVYQLFASKRAADSDSAAYICRIIYIEYVSKQNLSLRDVTVISPKVDFVDLLIEKLQNHVDFAQKDLVGASVTHPLNSILASIHNVLQEVKFDNCAEWEKTLKNLTELCFQVCKICQKVCSDASPEGNLPAEVETDPESKVAQILLRHCFRSIKQATDCISFIAGVLLKLRHPSGYEYVKRAGELFSELLTTVRHRGAFNSVQENLSIVCKIVSSKRDFYHLLQQWLDNFINQISSLEVSVTRRSAGLPAAILAIISAPSNDHKAAFLHYTIEKLIAIAQNPVDSKKIVQIDLPQVHAMNVLRILVSDSELTTITRDYIGTCFEICILQFKSDYFPIRNCAAMLFSSLVNKAFGTKKTKSEGEFVNLVFAREFFGRYPSLYQVMLDELKNAVKLLKQNQVCPLLYPLLGILSRSNLIINLAKPIPLASEDSLYSSKVFEVLVKECAHAVQWKVREISARTLATLIDSSRCLVVVQEITSQLKLDSSANFTHGVALQVSEILEIHWGEYSQSNTSATLDLARLFTSIEWLLKDNKFAVARGVFLKSLYNVFYRGDDSPEVNSVRQLGLNVSKRMLDGTLSLKYCPQYHLQTACAIVCHKSNFDSSISFVESILTFQNQNIAWMLFEAIPSNCRNAAIRNIAVTYFTDHSSTQILVAESAKIISLLENKVQVIDSIKFWFNRQITFDLVKALLHLLSQIIIDARNMEHARYLIAKCTKYLKEDQPVDLRLAAARSLNEIRHVKLGELELEYCLLIREILEDDDENVRQSVSECVAILLNMKFAITETLASTLLLDYLEKFYPVEYHLSILCTNDYQNLGSMNMDLFDQEEMNSYKQPFKNILLSMHYLETTLDRVHIDKLNNHIHVVWDAISKIEDLEWTSNYELVFNVLAQCIAIAKCGMVQQN</sequence>
<comment type="similarity">
    <text evidence="1">Belongs to the THADA family.</text>
</comment>
<keyword evidence="7" id="KW-1185">Reference proteome</keyword>
<feature type="domain" description="tRNA (32-2'-O)-methyltransferase regulator THADA-like C-terminal TPR repeats region" evidence="5">
    <location>
        <begin position="1022"/>
        <end position="1183"/>
    </location>
</feature>
<dbReference type="EMBL" id="JADGKB010000026">
    <property type="protein sequence ID" value="KAJ3258573.1"/>
    <property type="molecule type" value="Genomic_DNA"/>
</dbReference>
<reference evidence="6" key="1">
    <citation type="submission" date="2020-05" db="EMBL/GenBank/DDBJ databases">
        <title>Phylogenomic resolution of chytrid fungi.</title>
        <authorList>
            <person name="Stajich J.E."/>
            <person name="Amses K."/>
            <person name="Simmons R."/>
            <person name="Seto K."/>
            <person name="Myers J."/>
            <person name="Bonds A."/>
            <person name="Quandt C.A."/>
            <person name="Barry K."/>
            <person name="Liu P."/>
            <person name="Grigoriev I."/>
            <person name="Longcore J.E."/>
            <person name="James T.Y."/>
        </authorList>
    </citation>
    <scope>NUCLEOTIDE SEQUENCE</scope>
    <source>
        <strain evidence="6">PLAUS21</strain>
    </source>
</reference>
<dbReference type="PANTHER" id="PTHR14387:SF0">
    <property type="entry name" value="DUF2428 DOMAIN-CONTAINING PROTEIN"/>
    <property type="match status" value="1"/>
</dbReference>
<dbReference type="PANTHER" id="PTHR14387">
    <property type="entry name" value="THADA/DEATH RECEPTOR INTERACTING PROTEIN"/>
    <property type="match status" value="1"/>
</dbReference>
<dbReference type="SUPFAM" id="SSF48371">
    <property type="entry name" value="ARM repeat"/>
    <property type="match status" value="2"/>
</dbReference>
<gene>
    <name evidence="6" type="ORF">HK103_003533</name>
</gene>
<evidence type="ECO:0000259" key="4">
    <source>
        <dbReference type="Pfam" id="PF25150"/>
    </source>
</evidence>
<name>A0AAD5UHT7_9FUNG</name>
<dbReference type="InterPro" id="IPR019442">
    <property type="entry name" value="THADA/TRM732_DUF2428"/>
</dbReference>
<dbReference type="InterPro" id="IPR056842">
    <property type="entry name" value="THADA-like_TPR_C"/>
</dbReference>
<dbReference type="GO" id="GO:0030488">
    <property type="term" value="P:tRNA methylation"/>
    <property type="evidence" value="ECO:0007669"/>
    <property type="project" value="TreeGrafter"/>
</dbReference>
<dbReference type="InterPro" id="IPR056843">
    <property type="entry name" value="THADA-like_TPR"/>
</dbReference>
<organism evidence="6 7">
    <name type="scientific">Boothiomyces macroporosus</name>
    <dbReference type="NCBI Taxonomy" id="261099"/>
    <lineage>
        <taxon>Eukaryota</taxon>
        <taxon>Fungi</taxon>
        <taxon>Fungi incertae sedis</taxon>
        <taxon>Chytridiomycota</taxon>
        <taxon>Chytridiomycota incertae sedis</taxon>
        <taxon>Chytridiomycetes</taxon>
        <taxon>Rhizophydiales</taxon>
        <taxon>Terramycetaceae</taxon>
        <taxon>Boothiomyces</taxon>
    </lineage>
</organism>
<accession>A0AAD5UHT7</accession>
<dbReference type="GO" id="GO:0005829">
    <property type="term" value="C:cytosol"/>
    <property type="evidence" value="ECO:0007669"/>
    <property type="project" value="TreeGrafter"/>
</dbReference>
<dbReference type="InterPro" id="IPR051954">
    <property type="entry name" value="tRNA_methyltransferase_THADA"/>
</dbReference>